<evidence type="ECO:0000256" key="1">
    <source>
        <dbReference type="ARBA" id="ARBA00004123"/>
    </source>
</evidence>
<name>A0A196S7W8_BLAHN</name>
<dbReference type="GO" id="GO:0005634">
    <property type="term" value="C:nucleus"/>
    <property type="evidence" value="ECO:0007669"/>
    <property type="project" value="UniProtKB-SubCell"/>
</dbReference>
<dbReference type="Pfam" id="PF02671">
    <property type="entry name" value="PAH"/>
    <property type="match status" value="1"/>
</dbReference>
<dbReference type="EMBL" id="LXWW01000543">
    <property type="protein sequence ID" value="OAO12461.1"/>
    <property type="molecule type" value="Genomic_DNA"/>
</dbReference>
<dbReference type="GO" id="GO:0003714">
    <property type="term" value="F:transcription corepressor activity"/>
    <property type="evidence" value="ECO:0007669"/>
    <property type="project" value="InterPro"/>
</dbReference>
<sequence>MPTTVEIPNSETDAQENNAGFHFIEEMRKRFGEDSIIMTHFTNIILSYGKGQLPMADMVKQVHSLLAGDSALLEQFDAFLPPGATVAEDTADPEDIQGAKYYVNKIRERFPINDSDVYSRFISLLRGYSTGEIDLTGIIKEIKVLFYYQPDLIRDFIAFLPPDIRDQAKVLVEEPSIPMSYPPPFLPVSIPVQQYSTSPVVSAQPEPVIRLIEKSDKPSHVRLSDDDDATLRIIREEGGPHHYTVFLKVCMLFAKKIISLAEFVMLTNSLYPEKRSVIHAIHELLKSHSIPSQFITDSPAALLPEQIKQLPRCTPSYHQLPAEYLQRGGEFRSFGEGRILNDNWVSCPIGSEEFTSGLSHRNTYAEALFRVEDDRFEADVLIETNRRCVGKLELLYAELEGMKGDVTMNESVLSAVDRRAVRRLYGRGADEVVMLMLKLAPRSTLPVVIRRMKEKEELWLREKSVLETKWKKIQHDNYNRSLDTRSYTFKTQDKKAMGAKVFVDGIRGILNDRVKDIPPSQYIHLKECGYDVMEPHLSFSFANRLIHKLVVRVLLVGARKSLPYSDMKRFRTVLSIMVCQFFRLGEGLFEQCEELNEQFLQDHEMTDDSMHFEEAAEEPDVSPEAVEKESQSVFVGSSLYVFYRYYQILYERLLTVARLCVDAANHKGEFQVSNTIRREAHVEEEQEESADRRLNHLLNHVLLFLRGEEDGIQFESGCRELIGAGGYVLYTVDKVVTNCLKGIHNLFSDTMSNDVVASYVFFQQRPATLAQYRAHVIQLLSAYHTAVYRVSVCRGRELFWYVGNAGELLQHVAAPPMSDEFVKFSRDFLAVHSPASMSHAVKKESAFEEELYLESSDSSSRVSKRKNTSRRGYKRNREDAEWDGI</sequence>
<reference evidence="6 7" key="1">
    <citation type="submission" date="2016-05" db="EMBL/GenBank/DDBJ databases">
        <title>Nuclear genome of Blastocystis sp. subtype 1 NandII.</title>
        <authorList>
            <person name="Gentekaki E."/>
            <person name="Curtis B."/>
            <person name="Stairs C."/>
            <person name="Eme L."/>
            <person name="Herman E."/>
            <person name="Klimes V."/>
            <person name="Arias M.C."/>
            <person name="Elias M."/>
            <person name="Hilliou F."/>
            <person name="Klute M."/>
            <person name="Malik S.-B."/>
            <person name="Pightling A."/>
            <person name="Rachubinski R."/>
            <person name="Salas D."/>
            <person name="Schlacht A."/>
            <person name="Suga H."/>
            <person name="Archibald J."/>
            <person name="Ball S.G."/>
            <person name="Clark G."/>
            <person name="Dacks J."/>
            <person name="Van Der Giezen M."/>
            <person name="Tsaousis A."/>
            <person name="Roger A."/>
        </authorList>
    </citation>
    <scope>NUCLEOTIDE SEQUENCE [LARGE SCALE GENOMIC DNA]</scope>
    <source>
        <strain evidence="7">ATCC 50177 / NandII</strain>
    </source>
</reference>
<dbReference type="Pfam" id="PF16879">
    <property type="entry name" value="Sin3a_C"/>
    <property type="match status" value="1"/>
</dbReference>
<dbReference type="SMART" id="SM00761">
    <property type="entry name" value="HDAC_interact"/>
    <property type="match status" value="1"/>
</dbReference>
<keyword evidence="2 3" id="KW-0539">Nucleus</keyword>
<keyword evidence="7" id="KW-1185">Reference proteome</keyword>
<accession>A0A196S7W8</accession>
<dbReference type="InterPro" id="IPR036600">
    <property type="entry name" value="PAH_sf"/>
</dbReference>
<evidence type="ECO:0000256" key="3">
    <source>
        <dbReference type="PROSITE-ProRule" id="PRU00810"/>
    </source>
</evidence>
<feature type="region of interest" description="Disordered" evidence="4">
    <location>
        <begin position="854"/>
        <end position="885"/>
    </location>
</feature>
<dbReference type="InterPro" id="IPR013194">
    <property type="entry name" value="HDAC_interact_dom"/>
</dbReference>
<dbReference type="Pfam" id="PF08295">
    <property type="entry name" value="Sin3_corepress"/>
    <property type="match status" value="1"/>
</dbReference>
<dbReference type="InterPro" id="IPR039774">
    <property type="entry name" value="Sin3-like"/>
</dbReference>
<organism evidence="6 7">
    <name type="scientific">Blastocystis sp. subtype 1 (strain ATCC 50177 / NandII)</name>
    <dbReference type="NCBI Taxonomy" id="478820"/>
    <lineage>
        <taxon>Eukaryota</taxon>
        <taxon>Sar</taxon>
        <taxon>Stramenopiles</taxon>
        <taxon>Bigyra</taxon>
        <taxon>Opalozoa</taxon>
        <taxon>Opalinata</taxon>
        <taxon>Blastocystidae</taxon>
        <taxon>Blastocystis</taxon>
    </lineage>
</organism>
<proteinExistence type="predicted"/>
<gene>
    <name evidence="6" type="ORF">AV274_5816</name>
</gene>
<dbReference type="Gene3D" id="1.20.1160.11">
    <property type="entry name" value="Paired amphipathic helix"/>
    <property type="match status" value="2"/>
</dbReference>
<dbReference type="InterPro" id="IPR003822">
    <property type="entry name" value="PAH"/>
</dbReference>
<dbReference type="SUPFAM" id="SSF47762">
    <property type="entry name" value="PAH2 domain"/>
    <property type="match status" value="2"/>
</dbReference>
<comment type="caution">
    <text evidence="6">The sequence shown here is derived from an EMBL/GenBank/DDBJ whole genome shotgun (WGS) entry which is preliminary data.</text>
</comment>
<evidence type="ECO:0000259" key="5">
    <source>
        <dbReference type="SMART" id="SM00761"/>
    </source>
</evidence>
<evidence type="ECO:0000313" key="6">
    <source>
        <dbReference type="EMBL" id="OAO12461.1"/>
    </source>
</evidence>
<dbReference type="AlphaFoldDB" id="A0A196S7W8"/>
<dbReference type="STRING" id="478820.A0A196S7W8"/>
<dbReference type="OrthoDB" id="10265969at2759"/>
<comment type="subcellular location">
    <subcellularLocation>
        <location evidence="1 3">Nucleus</location>
    </subcellularLocation>
</comment>
<dbReference type="PANTHER" id="PTHR12346">
    <property type="entry name" value="SIN3B-RELATED"/>
    <property type="match status" value="1"/>
</dbReference>
<protein>
    <submittedName>
        <fullName evidence="6">Histone deacetylase complex, SIN3 component</fullName>
    </submittedName>
</protein>
<evidence type="ECO:0000256" key="2">
    <source>
        <dbReference type="ARBA" id="ARBA00023242"/>
    </source>
</evidence>
<dbReference type="PROSITE" id="PS51477">
    <property type="entry name" value="PAH"/>
    <property type="match status" value="2"/>
</dbReference>
<feature type="domain" description="Histone deacetylase interacting" evidence="5">
    <location>
        <begin position="309"/>
        <end position="409"/>
    </location>
</feature>
<dbReference type="InterPro" id="IPR031693">
    <property type="entry name" value="Sin3_C"/>
</dbReference>
<evidence type="ECO:0000313" key="7">
    <source>
        <dbReference type="Proteomes" id="UP000078348"/>
    </source>
</evidence>
<evidence type="ECO:0000256" key="4">
    <source>
        <dbReference type="SAM" id="MobiDB-lite"/>
    </source>
</evidence>
<feature type="compositionally biased region" description="Basic residues" evidence="4">
    <location>
        <begin position="862"/>
        <end position="874"/>
    </location>
</feature>
<dbReference type="Proteomes" id="UP000078348">
    <property type="component" value="Unassembled WGS sequence"/>
</dbReference>